<dbReference type="PANTHER" id="PTHR33710">
    <property type="entry name" value="BNAC02G09200D PROTEIN"/>
    <property type="match status" value="1"/>
</dbReference>
<dbReference type="InterPro" id="IPR005135">
    <property type="entry name" value="Endo/exonuclease/phosphatase"/>
</dbReference>
<sequence>MQLEEEEGGLLIEGQELEDQSQDLRWCLMGHLLSERSVNFMAIKNTLASIWRPVKGVIIKELGPNLLVRCQQYWSRRGIALLWRKKDMAQLLSFSSNHIDVSVHLENTVVYRLTGFYGFPERYRRRQSWNFLRQLVTQSNLPWCILGDFNDLLSILEKRGNIEHPAWLISSFRNAVDDCKLIDLGMEGYQFTWERGRGSLNWIEERLDMCFSTQNWFANFPNCKVWNLEAIMSDHSPIFLELGQQYRIKRVKKFRFENAWTREKDCCEVVVCSWN</sequence>
<dbReference type="Proteomes" id="UP001318860">
    <property type="component" value="Unassembled WGS sequence"/>
</dbReference>
<dbReference type="InterPro" id="IPR036691">
    <property type="entry name" value="Endo/exonu/phosph_ase_sf"/>
</dbReference>
<organism evidence="2 3">
    <name type="scientific">Rehmannia glutinosa</name>
    <name type="common">Chinese foxglove</name>
    <dbReference type="NCBI Taxonomy" id="99300"/>
    <lineage>
        <taxon>Eukaryota</taxon>
        <taxon>Viridiplantae</taxon>
        <taxon>Streptophyta</taxon>
        <taxon>Embryophyta</taxon>
        <taxon>Tracheophyta</taxon>
        <taxon>Spermatophyta</taxon>
        <taxon>Magnoliopsida</taxon>
        <taxon>eudicotyledons</taxon>
        <taxon>Gunneridae</taxon>
        <taxon>Pentapetalae</taxon>
        <taxon>asterids</taxon>
        <taxon>lamiids</taxon>
        <taxon>Lamiales</taxon>
        <taxon>Orobanchaceae</taxon>
        <taxon>Rehmannieae</taxon>
        <taxon>Rehmannia</taxon>
    </lineage>
</organism>
<evidence type="ECO:0000313" key="3">
    <source>
        <dbReference type="Proteomes" id="UP001318860"/>
    </source>
</evidence>
<protein>
    <recommendedName>
        <fullName evidence="1">Endonuclease/exonuclease/phosphatase domain-containing protein</fullName>
    </recommendedName>
</protein>
<evidence type="ECO:0000259" key="1">
    <source>
        <dbReference type="Pfam" id="PF03372"/>
    </source>
</evidence>
<evidence type="ECO:0000313" key="2">
    <source>
        <dbReference type="EMBL" id="KAK6150786.1"/>
    </source>
</evidence>
<dbReference type="SUPFAM" id="SSF56219">
    <property type="entry name" value="DNase I-like"/>
    <property type="match status" value="1"/>
</dbReference>
<comment type="caution">
    <text evidence="2">The sequence shown here is derived from an EMBL/GenBank/DDBJ whole genome shotgun (WGS) entry which is preliminary data.</text>
</comment>
<name>A0ABR0WU00_REHGL</name>
<gene>
    <name evidence="2" type="ORF">DH2020_015718</name>
</gene>
<dbReference type="EMBL" id="JABTTQ020000008">
    <property type="protein sequence ID" value="KAK6150786.1"/>
    <property type="molecule type" value="Genomic_DNA"/>
</dbReference>
<dbReference type="PANTHER" id="PTHR33710:SF71">
    <property type="entry name" value="ENDONUCLEASE_EXONUCLEASE_PHOSPHATASE DOMAIN-CONTAINING PROTEIN"/>
    <property type="match status" value="1"/>
</dbReference>
<reference evidence="2 3" key="1">
    <citation type="journal article" date="2021" name="Comput. Struct. Biotechnol. J.">
        <title>De novo genome assembly of the potent medicinal plant Rehmannia glutinosa using nanopore technology.</title>
        <authorList>
            <person name="Ma L."/>
            <person name="Dong C."/>
            <person name="Song C."/>
            <person name="Wang X."/>
            <person name="Zheng X."/>
            <person name="Niu Y."/>
            <person name="Chen S."/>
            <person name="Feng W."/>
        </authorList>
    </citation>
    <scope>NUCLEOTIDE SEQUENCE [LARGE SCALE GENOMIC DNA]</scope>
    <source>
        <strain evidence="2">DH-2019</strain>
    </source>
</reference>
<accession>A0ABR0WU00</accession>
<keyword evidence="3" id="KW-1185">Reference proteome</keyword>
<proteinExistence type="predicted"/>
<dbReference type="Gene3D" id="3.60.10.10">
    <property type="entry name" value="Endonuclease/exonuclease/phosphatase"/>
    <property type="match status" value="1"/>
</dbReference>
<dbReference type="Pfam" id="PF03372">
    <property type="entry name" value="Exo_endo_phos"/>
    <property type="match status" value="1"/>
</dbReference>
<feature type="domain" description="Endonuclease/exonuclease/phosphatase" evidence="1">
    <location>
        <begin position="71"/>
        <end position="235"/>
    </location>
</feature>